<dbReference type="EMBL" id="VBSB01000005">
    <property type="protein sequence ID" value="NTY59873.1"/>
    <property type="molecule type" value="Genomic_DNA"/>
</dbReference>
<accession>A0ABX2JQA6</accession>
<name>A0ABX2JQA6_9MYCO</name>
<reference evidence="1 2" key="1">
    <citation type="submission" date="2019-05" db="EMBL/GenBank/DDBJ databases">
        <title>Mycolicibacterium sphagni ENV482 genome assembly.</title>
        <authorList>
            <person name="Chen W."/>
            <person name="Faulkner N.W."/>
            <person name="Hyman M.R."/>
        </authorList>
    </citation>
    <scope>NUCLEOTIDE SEQUENCE [LARGE SCALE GENOMIC DNA]</scope>
    <source>
        <strain evidence="1 2">ENV482</strain>
    </source>
</reference>
<evidence type="ECO:0000313" key="1">
    <source>
        <dbReference type="EMBL" id="NTY59873.1"/>
    </source>
</evidence>
<evidence type="ECO:0000313" key="2">
    <source>
        <dbReference type="Proteomes" id="UP000708347"/>
    </source>
</evidence>
<dbReference type="RefSeq" id="WP_240163153.1">
    <property type="nucleotide sequence ID" value="NZ_VBSB01000005.1"/>
</dbReference>
<sequence>MVRSCRECAAGLGHCHGTLIRHALHRAECTEDGCATPELVFHTLVIDCDTVGCACFQQTSDRLAG</sequence>
<keyword evidence="2" id="KW-1185">Reference proteome</keyword>
<gene>
    <name evidence="1" type="ORF">FEG63_09955</name>
</gene>
<comment type="caution">
    <text evidence="1">The sequence shown here is derived from an EMBL/GenBank/DDBJ whole genome shotgun (WGS) entry which is preliminary data.</text>
</comment>
<protein>
    <recommendedName>
        <fullName evidence="3">C2H2-type domain-containing protein</fullName>
    </recommendedName>
</protein>
<evidence type="ECO:0008006" key="3">
    <source>
        <dbReference type="Google" id="ProtNLM"/>
    </source>
</evidence>
<organism evidence="1 2">
    <name type="scientific">Mycolicibacterium sphagni</name>
    <dbReference type="NCBI Taxonomy" id="1786"/>
    <lineage>
        <taxon>Bacteria</taxon>
        <taxon>Bacillati</taxon>
        <taxon>Actinomycetota</taxon>
        <taxon>Actinomycetes</taxon>
        <taxon>Mycobacteriales</taxon>
        <taxon>Mycobacteriaceae</taxon>
        <taxon>Mycolicibacterium</taxon>
    </lineage>
</organism>
<dbReference type="Proteomes" id="UP000708347">
    <property type="component" value="Unassembled WGS sequence"/>
</dbReference>
<proteinExistence type="predicted"/>